<dbReference type="EMBL" id="BRXX01000227">
    <property type="protein sequence ID" value="GMH98933.1"/>
    <property type="molecule type" value="Genomic_DNA"/>
</dbReference>
<feature type="chain" id="PRO_5041014008" description="Purple acid phosphatase" evidence="3">
    <location>
        <begin position="28"/>
        <end position="453"/>
    </location>
</feature>
<keyword evidence="2" id="KW-0325">Glycoprotein</keyword>
<dbReference type="AlphaFoldDB" id="A0A9W7C688"/>
<organism evidence="5 6">
    <name type="scientific">Triparma verrucosa</name>
    <dbReference type="NCBI Taxonomy" id="1606542"/>
    <lineage>
        <taxon>Eukaryota</taxon>
        <taxon>Sar</taxon>
        <taxon>Stramenopiles</taxon>
        <taxon>Ochrophyta</taxon>
        <taxon>Bolidophyceae</taxon>
        <taxon>Parmales</taxon>
        <taxon>Triparmaceae</taxon>
        <taxon>Triparma</taxon>
    </lineage>
</organism>
<dbReference type="Pfam" id="PF16656">
    <property type="entry name" value="Pur_ac_phosph_N"/>
    <property type="match status" value="1"/>
</dbReference>
<dbReference type="Gene3D" id="2.60.40.380">
    <property type="entry name" value="Purple acid phosphatase-like, N-terminal"/>
    <property type="match status" value="1"/>
</dbReference>
<dbReference type="Pfam" id="PF00149">
    <property type="entry name" value="Metallophos"/>
    <property type="match status" value="1"/>
</dbReference>
<dbReference type="GO" id="GO:0003993">
    <property type="term" value="F:acid phosphatase activity"/>
    <property type="evidence" value="ECO:0007669"/>
    <property type="project" value="UniProtKB-EC"/>
</dbReference>
<gene>
    <name evidence="5" type="ORF">TrVE_jg3041</name>
</gene>
<dbReference type="GO" id="GO:0046872">
    <property type="term" value="F:metal ion binding"/>
    <property type="evidence" value="ECO:0007669"/>
    <property type="project" value="InterPro"/>
</dbReference>
<keyword evidence="1 3" id="KW-0732">Signal</keyword>
<evidence type="ECO:0000256" key="3">
    <source>
        <dbReference type="RuleBase" id="RU361203"/>
    </source>
</evidence>
<keyword evidence="3" id="KW-0378">Hydrolase</keyword>
<dbReference type="InterPro" id="IPR003961">
    <property type="entry name" value="FN3_dom"/>
</dbReference>
<dbReference type="SUPFAM" id="SSF56300">
    <property type="entry name" value="Metallo-dependent phosphatases"/>
    <property type="match status" value="1"/>
</dbReference>
<accession>A0A9W7C688</accession>
<evidence type="ECO:0000259" key="4">
    <source>
        <dbReference type="PROSITE" id="PS50853"/>
    </source>
</evidence>
<evidence type="ECO:0000313" key="5">
    <source>
        <dbReference type="EMBL" id="GMH98933.1"/>
    </source>
</evidence>
<dbReference type="PROSITE" id="PS50853">
    <property type="entry name" value="FN3"/>
    <property type="match status" value="1"/>
</dbReference>
<comment type="caution">
    <text evidence="5">The sequence shown here is derived from an EMBL/GenBank/DDBJ whole genome shotgun (WGS) entry which is preliminary data.</text>
</comment>
<protein>
    <recommendedName>
        <fullName evidence="3">Purple acid phosphatase</fullName>
        <ecNumber evidence="3">3.1.3.2</ecNumber>
    </recommendedName>
</protein>
<feature type="domain" description="Fibronectin type-III" evidence="4">
    <location>
        <begin position="46"/>
        <end position="138"/>
    </location>
</feature>
<evidence type="ECO:0000313" key="6">
    <source>
        <dbReference type="Proteomes" id="UP001165160"/>
    </source>
</evidence>
<evidence type="ECO:0000256" key="1">
    <source>
        <dbReference type="ARBA" id="ARBA00022729"/>
    </source>
</evidence>
<dbReference type="Gene3D" id="3.60.21.10">
    <property type="match status" value="1"/>
</dbReference>
<evidence type="ECO:0000256" key="2">
    <source>
        <dbReference type="ARBA" id="ARBA00023180"/>
    </source>
</evidence>
<reference evidence="6" key="1">
    <citation type="journal article" date="2023" name="Commun. Biol.">
        <title>Genome analysis of Parmales, the sister group of diatoms, reveals the evolutionary specialization of diatoms from phago-mixotrophs to photoautotrophs.</title>
        <authorList>
            <person name="Ban H."/>
            <person name="Sato S."/>
            <person name="Yoshikawa S."/>
            <person name="Yamada K."/>
            <person name="Nakamura Y."/>
            <person name="Ichinomiya M."/>
            <person name="Sato N."/>
            <person name="Blanc-Mathieu R."/>
            <person name="Endo H."/>
            <person name="Kuwata A."/>
            <person name="Ogata H."/>
        </authorList>
    </citation>
    <scope>NUCLEOTIDE SEQUENCE [LARGE SCALE GENOMIC DNA]</scope>
    <source>
        <strain evidence="6">NIES 3699</strain>
    </source>
</reference>
<dbReference type="InterPro" id="IPR004843">
    <property type="entry name" value="Calcineurin-like_PHP"/>
</dbReference>
<dbReference type="PANTHER" id="PTHR45867:SF3">
    <property type="entry name" value="ACID PHOSPHATASE TYPE 7"/>
    <property type="match status" value="1"/>
</dbReference>
<dbReference type="CDD" id="cd00839">
    <property type="entry name" value="MPP_PAPs"/>
    <property type="match status" value="1"/>
</dbReference>
<sequence length="453" mass="49321">MPMPASPRKTSGRFSLLMKFSLLSVLAASSAILGASVRLSEVPAGTPGQVHSSYLSETSVAVVWTARPETPCSSPVVNVGNDGLVVSAVTETYASTNDTMYNAVLEDLVPGKPYSYTVGCADEGSTFSDTFSFAAPPSKDDDSGFSFLTFGDMGVTAAAQVATANMAKDLEGREFVFHNGDISYARGEDDVWDQWFDQVQPLQANSAYMVSAGNHDLLPTDSAGEDGIPYTVRFKMPQQYMPDDPEDAILYYSWVHRYITVVVISTDTDYFEDTPQYKWLAETLKSVTTPWTIVAGHKNLYCSSTYGNNERSPDGTRGDAGSLTNSLEPLFEKYGVDVYLGGHIHAYERTYPVNTNGTFVDLASVSVNEEDGVDVYSNPTATTHLVLGTGGAGHLGEDWPDQEWSAKHFEEYGYARIMFTNSSAMKMEFVANGNEDDIGDGPIVRDALWIVKD</sequence>
<feature type="signal peptide" evidence="3">
    <location>
        <begin position="1"/>
        <end position="27"/>
    </location>
</feature>
<dbReference type="InterPro" id="IPR015914">
    <property type="entry name" value="PAPs_N"/>
</dbReference>
<dbReference type="EC" id="3.1.3.2" evidence="3"/>
<dbReference type="Proteomes" id="UP001165160">
    <property type="component" value="Unassembled WGS sequence"/>
</dbReference>
<comment type="catalytic activity">
    <reaction evidence="3">
        <text>a phosphate monoester + H2O = an alcohol + phosphate</text>
        <dbReference type="Rhea" id="RHEA:15017"/>
        <dbReference type="ChEBI" id="CHEBI:15377"/>
        <dbReference type="ChEBI" id="CHEBI:30879"/>
        <dbReference type="ChEBI" id="CHEBI:43474"/>
        <dbReference type="ChEBI" id="CHEBI:67140"/>
        <dbReference type="EC" id="3.1.3.2"/>
    </reaction>
</comment>
<dbReference type="InterPro" id="IPR029052">
    <property type="entry name" value="Metallo-depent_PP-like"/>
</dbReference>
<proteinExistence type="inferred from homology"/>
<dbReference type="PANTHER" id="PTHR45867">
    <property type="entry name" value="PURPLE ACID PHOSPHATASE"/>
    <property type="match status" value="1"/>
</dbReference>
<comment type="similarity">
    <text evidence="3">Belongs to the metallophosphoesterase superfamily. Purple acid phosphatase family.</text>
</comment>
<dbReference type="SUPFAM" id="SSF49363">
    <property type="entry name" value="Purple acid phosphatase, N-terminal domain"/>
    <property type="match status" value="1"/>
</dbReference>
<dbReference type="InterPro" id="IPR008963">
    <property type="entry name" value="Purple_acid_Pase-like_N"/>
</dbReference>
<dbReference type="InterPro" id="IPR041792">
    <property type="entry name" value="MPP_PAP"/>
</dbReference>
<keyword evidence="6" id="KW-1185">Reference proteome</keyword>
<dbReference type="Pfam" id="PF14008">
    <property type="entry name" value="Metallophos_C"/>
    <property type="match status" value="1"/>
</dbReference>
<dbReference type="InterPro" id="IPR025733">
    <property type="entry name" value="PAPs_C"/>
</dbReference>
<name>A0A9W7C688_9STRA</name>